<dbReference type="PROSITE" id="PS50994">
    <property type="entry name" value="INTEGRASE"/>
    <property type="match status" value="1"/>
</dbReference>
<dbReference type="RefSeq" id="XP_006826129.1">
    <property type="nucleotide sequence ID" value="XM_006826066.1"/>
</dbReference>
<dbReference type="InterPro" id="IPR043128">
    <property type="entry name" value="Rev_trsase/Diguanyl_cyclase"/>
</dbReference>
<dbReference type="Pfam" id="PF00078">
    <property type="entry name" value="RVT_1"/>
    <property type="match status" value="1"/>
</dbReference>
<dbReference type="InterPro" id="IPR043502">
    <property type="entry name" value="DNA/RNA_pol_sf"/>
</dbReference>
<evidence type="ECO:0000259" key="10">
    <source>
        <dbReference type="PROSITE" id="PS50878"/>
    </source>
</evidence>
<dbReference type="CDD" id="cd09274">
    <property type="entry name" value="RNase_HI_RT_Ty3"/>
    <property type="match status" value="1"/>
</dbReference>
<dbReference type="Gene3D" id="3.10.20.370">
    <property type="match status" value="1"/>
</dbReference>
<dbReference type="PROSITE" id="PS50878">
    <property type="entry name" value="RT_POL"/>
    <property type="match status" value="1"/>
</dbReference>
<dbReference type="CDD" id="cd01647">
    <property type="entry name" value="RT_LTR"/>
    <property type="match status" value="1"/>
</dbReference>
<dbReference type="Gene3D" id="1.10.340.70">
    <property type="match status" value="1"/>
</dbReference>
<dbReference type="Gene3D" id="1.10.4020.10">
    <property type="entry name" value="DNA breaking-rejoining enzymes"/>
    <property type="match status" value="1"/>
</dbReference>
<name>A0ABM0N1I8_SACKO</name>
<dbReference type="Pfam" id="PF17917">
    <property type="entry name" value="RT_RNaseH"/>
    <property type="match status" value="1"/>
</dbReference>
<protein>
    <submittedName>
        <fullName evidence="13">Uncharacterized protein LOC100376757</fullName>
    </submittedName>
</protein>
<gene>
    <name evidence="13" type="primary">LOC100376757</name>
</gene>
<keyword evidence="2" id="KW-0548">Nucleotidyltransferase</keyword>
<keyword evidence="1" id="KW-0808">Transferase</keyword>
<dbReference type="PROSITE" id="PS50158">
    <property type="entry name" value="ZF_CCHC"/>
    <property type="match status" value="2"/>
</dbReference>
<evidence type="ECO:0000256" key="1">
    <source>
        <dbReference type="ARBA" id="ARBA00022679"/>
    </source>
</evidence>
<dbReference type="Proteomes" id="UP000694865">
    <property type="component" value="Unplaced"/>
</dbReference>
<dbReference type="Gene3D" id="3.30.420.10">
    <property type="entry name" value="Ribonuclease H-like superfamily/Ribonuclease H"/>
    <property type="match status" value="1"/>
</dbReference>
<dbReference type="InterPro" id="IPR041373">
    <property type="entry name" value="RT_RNaseH"/>
</dbReference>
<feature type="domain" description="Integrase catalytic" evidence="11">
    <location>
        <begin position="643"/>
        <end position="802"/>
    </location>
</feature>
<dbReference type="InterPro" id="IPR041588">
    <property type="entry name" value="Integrase_H2C2"/>
</dbReference>
<dbReference type="SUPFAM" id="SSF53098">
    <property type="entry name" value="Ribonuclease H-like"/>
    <property type="match status" value="1"/>
</dbReference>
<dbReference type="SUPFAM" id="SSF56672">
    <property type="entry name" value="DNA/RNA polymerases"/>
    <property type="match status" value="1"/>
</dbReference>
<dbReference type="Pfam" id="PF00665">
    <property type="entry name" value="rve"/>
    <property type="match status" value="1"/>
</dbReference>
<dbReference type="InterPro" id="IPR001584">
    <property type="entry name" value="Integrase_cat-core"/>
</dbReference>
<accession>A0ABM0N1I8</accession>
<sequence>MEKLIESGSKLGLEGKDLLDFVTQQQNIEREERQREREFKRVEIERGLEEKKKAMQLEADRKRQQAEFEENEAQRKHELEMKQLELKGALSRSPDSRYTDLAKSPKLPAFVDGKDELDSYLLRFERFAASNEWDKSKWATSLSALLTGKALDVYSRLSDMAASDYGLVKEALLKRYELTEEGYRLRFMNFKPENGESCDQCIVRLKNYFLKWIELSGTNRSFNGVCDLMIKQRFIDSCPRDVSIRMREKQPRTLDELAKYADRYLIAHDRKLTSPCDFPCIKSQMPGGQEINSDVQCYKCKEYGHMSRECKVRPSQGYGVRCYNCGRLGHRSVTCRFSTRFGDRPNVKKVGAAVVDLGGDAEQESENSAVCLVQPKFTTKADIESCIDGGELLLAGGKRIPLVHNACFQQSVKSKTKMPVVKGRIGEKVVTTLRDIGCSGVVVKRDFVEAQCLPDAIYDLVIGNVEGARAPDDPDPQWQEMCAVVTRAMAKKGNKIVPLCVPDGGKSLDVSKAQLVKLQHDDPSLSKYWSLKEPKFKGNQEVMFLEKGGILYRQFTHLHVNQGRSVKQMVVPMPLRNQVMMLAHDSITGGHMGVKKTSDRVLSNFYWPGIHGDITRFCRSCDICQRTVPKGKIAKVPLQKMPLIDVPFKRVAIDLVGPIHPPSEKGHKYILTLVDYATRYPEAIPLKHISTEDVAEALVDMYSRLGIPEEILHDMGTQFVSECMCEVSRLLSIRQLSTTPYHPMCNGLVEKFNGTLKAMLKRLCSEQPKQWHRYINALLFAYREVPQESTGFAPFELMYGRTIRGPMHILKQLWTTETEEPEIRNSYQYVFELRERLDETLKIAQVEMQKSQQRYKHYYDRKVKVRRFQPGQTVLILLPTDSNKLLMQWKGPYEIDSVIGVNDYRVKVRGKYKTYHANLLKKYIQRNEQSSEADDNLPVLGIASAAVIEYEESLDEDAVQDDDLLVLNSCMSKESVADVKYGRNLTHDQEQSVRCLVHEYKHIFTDLPGTTNLIQHRIQLRTDEPIRSRPYPVPYSVRESLKEDIQSMLKMGVIRETESPYASPVVIVRKKDGSNRICIDYRKLNKVTVFDPEPMVTPDDMFQDLSKDKYFTKVDLSKGFWQVPVAGEDIHKTAFVTPDGTYEFLKMPFGMMNSGATLVRGVRKMLSGMCKVVSYVDDILVHTITWCEHITTLKELFSRMADAQLTARPSKCIIASDVIDFVGHRVGQGFLSPHEDNVKKVRNVPRPMTKKEVRSFLGLTGFYREYIPNYAAIAVPLTDLTKNGQPIKVVWGEAQEKAYRTLIHVITSKPILRLHDSHKRYVLRTDASDVGIAAVLLQGHDGKLFPVSYASKKLSQREKAYSTIEKECLAIVWSVKKYMMYLYGTQFILQTDHQPLLYVDKAKFINDKVMRWAMFLQNYRFTVECIKGSDNHGADFLSRAV</sequence>
<dbReference type="InterPro" id="IPR038269">
    <property type="entry name" value="SCAN_sf"/>
</dbReference>
<dbReference type="Pfam" id="PF17921">
    <property type="entry name" value="Integrase_H2C2"/>
    <property type="match status" value="1"/>
</dbReference>
<dbReference type="SUPFAM" id="SSF57756">
    <property type="entry name" value="Retrovirus zinc finger-like domains"/>
    <property type="match status" value="1"/>
</dbReference>
<evidence type="ECO:0000256" key="2">
    <source>
        <dbReference type="ARBA" id="ARBA00022695"/>
    </source>
</evidence>
<dbReference type="InterPro" id="IPR036397">
    <property type="entry name" value="RNaseH_sf"/>
</dbReference>
<keyword evidence="6" id="KW-0695">RNA-directed DNA polymerase</keyword>
<evidence type="ECO:0000256" key="7">
    <source>
        <dbReference type="PROSITE-ProRule" id="PRU00047"/>
    </source>
</evidence>
<evidence type="ECO:0000256" key="3">
    <source>
        <dbReference type="ARBA" id="ARBA00022722"/>
    </source>
</evidence>
<evidence type="ECO:0000256" key="6">
    <source>
        <dbReference type="ARBA" id="ARBA00022918"/>
    </source>
</evidence>
<dbReference type="PANTHER" id="PTHR37984:SF5">
    <property type="entry name" value="PROTEIN NYNRIN-LIKE"/>
    <property type="match status" value="1"/>
</dbReference>
<dbReference type="InterPro" id="IPR001878">
    <property type="entry name" value="Znf_CCHC"/>
</dbReference>
<feature type="domain" description="Reverse transcriptase" evidence="10">
    <location>
        <begin position="1049"/>
        <end position="1226"/>
    </location>
</feature>
<dbReference type="InterPro" id="IPR036875">
    <property type="entry name" value="Znf_CCHC_sf"/>
</dbReference>
<dbReference type="Gene3D" id="3.30.70.270">
    <property type="match status" value="2"/>
</dbReference>
<dbReference type="Pfam" id="PF00098">
    <property type="entry name" value="zf-CCHC"/>
    <property type="match status" value="2"/>
</dbReference>
<proteinExistence type="predicted"/>
<evidence type="ECO:0000256" key="4">
    <source>
        <dbReference type="ARBA" id="ARBA00022759"/>
    </source>
</evidence>
<evidence type="ECO:0000313" key="13">
    <source>
        <dbReference type="RefSeq" id="XP_006826129.1"/>
    </source>
</evidence>
<dbReference type="Gene3D" id="3.10.10.10">
    <property type="entry name" value="HIV Type 1 Reverse Transcriptase, subunit A, domain 1"/>
    <property type="match status" value="1"/>
</dbReference>
<feature type="domain" description="CCHC-type" evidence="9">
    <location>
        <begin position="297"/>
        <end position="311"/>
    </location>
</feature>
<keyword evidence="5" id="KW-0378">Hydrolase</keyword>
<keyword evidence="4" id="KW-0255">Endonuclease</keyword>
<keyword evidence="12" id="KW-1185">Reference proteome</keyword>
<dbReference type="Gene3D" id="4.10.60.10">
    <property type="entry name" value="Zinc finger, CCHC-type"/>
    <property type="match status" value="1"/>
</dbReference>
<evidence type="ECO:0000256" key="8">
    <source>
        <dbReference type="SAM" id="MobiDB-lite"/>
    </source>
</evidence>
<dbReference type="GeneID" id="100376757"/>
<dbReference type="SMART" id="SM00343">
    <property type="entry name" value="ZnF_C2HC"/>
    <property type="match status" value="2"/>
</dbReference>
<evidence type="ECO:0000259" key="11">
    <source>
        <dbReference type="PROSITE" id="PS50994"/>
    </source>
</evidence>
<dbReference type="InterPro" id="IPR050951">
    <property type="entry name" value="Retrovirus_Pol_polyprotein"/>
</dbReference>
<keyword evidence="7" id="KW-0479">Metal-binding</keyword>
<feature type="domain" description="CCHC-type" evidence="9">
    <location>
        <begin position="321"/>
        <end position="336"/>
    </location>
</feature>
<dbReference type="SUPFAM" id="SSF47353">
    <property type="entry name" value="Retrovirus capsid dimerization domain-like"/>
    <property type="match status" value="1"/>
</dbReference>
<dbReference type="InterPro" id="IPR012337">
    <property type="entry name" value="RNaseH-like_sf"/>
</dbReference>
<dbReference type="PANTHER" id="PTHR37984">
    <property type="entry name" value="PROTEIN CBG26694"/>
    <property type="match status" value="1"/>
</dbReference>
<reference evidence="13" key="1">
    <citation type="submission" date="2025-08" db="UniProtKB">
        <authorList>
            <consortium name="RefSeq"/>
        </authorList>
    </citation>
    <scope>IDENTIFICATION</scope>
    <source>
        <tissue evidence="13">Testes</tissue>
    </source>
</reference>
<keyword evidence="7" id="KW-0863">Zinc-finger</keyword>
<evidence type="ECO:0000313" key="12">
    <source>
        <dbReference type="Proteomes" id="UP000694865"/>
    </source>
</evidence>
<dbReference type="InterPro" id="IPR000477">
    <property type="entry name" value="RT_dom"/>
</dbReference>
<keyword evidence="7" id="KW-0862">Zinc</keyword>
<evidence type="ECO:0000256" key="5">
    <source>
        <dbReference type="ARBA" id="ARBA00022801"/>
    </source>
</evidence>
<evidence type="ECO:0000259" key="9">
    <source>
        <dbReference type="PROSITE" id="PS50158"/>
    </source>
</evidence>
<feature type="region of interest" description="Disordered" evidence="8">
    <location>
        <begin position="53"/>
        <end position="77"/>
    </location>
</feature>
<keyword evidence="3" id="KW-0540">Nuclease</keyword>
<organism evidence="12 13">
    <name type="scientific">Saccoglossus kowalevskii</name>
    <name type="common">Acorn worm</name>
    <dbReference type="NCBI Taxonomy" id="10224"/>
    <lineage>
        <taxon>Eukaryota</taxon>
        <taxon>Metazoa</taxon>
        <taxon>Hemichordata</taxon>
        <taxon>Enteropneusta</taxon>
        <taxon>Harrimaniidae</taxon>
        <taxon>Saccoglossus</taxon>
    </lineage>
</organism>